<dbReference type="InterPro" id="IPR009589">
    <property type="entry name" value="PH_YyaB-like"/>
</dbReference>
<dbReference type="RefSeq" id="WP_158368012.1">
    <property type="nucleotide sequence ID" value="NZ_JAOQJU010000002.1"/>
</dbReference>
<feature type="domain" description="Uncharacterized protein YyaB-like PH" evidence="2">
    <location>
        <begin position="59"/>
        <end position="129"/>
    </location>
</feature>
<keyword evidence="4" id="KW-1185">Reference proteome</keyword>
<dbReference type="Pfam" id="PF06713">
    <property type="entry name" value="bPH_4"/>
    <property type="match status" value="1"/>
</dbReference>
<evidence type="ECO:0000259" key="2">
    <source>
        <dbReference type="Pfam" id="PF06713"/>
    </source>
</evidence>
<dbReference type="Proteomes" id="UP001652431">
    <property type="component" value="Unassembled WGS sequence"/>
</dbReference>
<dbReference type="EMBL" id="JAOQJU010000002">
    <property type="protein sequence ID" value="MCU6685529.1"/>
    <property type="molecule type" value="Genomic_DNA"/>
</dbReference>
<sequence length="136" mass="15267">MTFKGKVSIFWKLAIAILNGIAIATVIISGISEALIAPALFLVVLDLYFIPVLFKNEVIVTKKELIVQFGLLKKVLPIQEILVVRQMKDYSASFAADFNRIGIESRRKTTVFVSVDDPDALISELRKLNKKIKYVL</sequence>
<gene>
    <name evidence="3" type="ORF">OCV99_02980</name>
</gene>
<organism evidence="3 4">
    <name type="scientific">Dorea acetigenes</name>
    <dbReference type="NCBI Taxonomy" id="2981787"/>
    <lineage>
        <taxon>Bacteria</taxon>
        <taxon>Bacillati</taxon>
        <taxon>Bacillota</taxon>
        <taxon>Clostridia</taxon>
        <taxon>Lachnospirales</taxon>
        <taxon>Lachnospiraceae</taxon>
        <taxon>Dorea</taxon>
    </lineage>
</organism>
<keyword evidence="1" id="KW-1133">Transmembrane helix</keyword>
<reference evidence="3 4" key="1">
    <citation type="journal article" date="2021" name="ISME Commun">
        <title>Automated analysis of genomic sequences facilitates high-throughput and comprehensive description of bacteria.</title>
        <authorList>
            <person name="Hitch T.C.A."/>
        </authorList>
    </citation>
    <scope>NUCLEOTIDE SEQUENCE [LARGE SCALE GENOMIC DNA]</scope>
    <source>
        <strain evidence="3 4">Sanger_03</strain>
    </source>
</reference>
<evidence type="ECO:0000313" key="3">
    <source>
        <dbReference type="EMBL" id="MCU6685529.1"/>
    </source>
</evidence>
<accession>A0ABT2RJE5</accession>
<proteinExistence type="predicted"/>
<name>A0ABT2RJE5_9FIRM</name>
<feature type="transmembrane region" description="Helical" evidence="1">
    <location>
        <begin position="9"/>
        <end position="28"/>
    </location>
</feature>
<evidence type="ECO:0000256" key="1">
    <source>
        <dbReference type="SAM" id="Phobius"/>
    </source>
</evidence>
<evidence type="ECO:0000313" key="4">
    <source>
        <dbReference type="Proteomes" id="UP001652431"/>
    </source>
</evidence>
<keyword evidence="1" id="KW-0472">Membrane</keyword>
<protein>
    <submittedName>
        <fullName evidence="3">PH domain-containing protein</fullName>
    </submittedName>
</protein>
<feature type="transmembrane region" description="Helical" evidence="1">
    <location>
        <begin position="34"/>
        <end position="54"/>
    </location>
</feature>
<comment type="caution">
    <text evidence="3">The sequence shown here is derived from an EMBL/GenBank/DDBJ whole genome shotgun (WGS) entry which is preliminary data.</text>
</comment>
<keyword evidence="1" id="KW-0812">Transmembrane</keyword>